<sequence>MQTIFGIENYHVYITGESYAGRYVPYIANAMLDEDDTCHFNLSGILMYDPCIGAFDFQNDMYTLPFIEQNNNVLNYDNSYLSHLAQADEACGYAEYRRDYMQFPPSDYISSGLPVYFNRTDVKKAMHAPLNVSWTECAREAVFLGGGGSGGPEQYGDTSPDPIQGVLPRVIEATHRVLIANGDLDIEILTNATMLAILNMTWNGKLGFQPQPSKPINIKLPDLQYGPTFEVMASMGLMRTKASWVSSISSVG</sequence>
<dbReference type="Gene3D" id="3.40.50.12670">
    <property type="match status" value="1"/>
</dbReference>
<comment type="caution">
    <text evidence="7">The sequence shown here is derived from an EMBL/GenBank/DDBJ whole genome shotgun (WGS) entry which is preliminary data.</text>
</comment>
<comment type="similarity">
    <text evidence="1 6">Belongs to the peptidase S10 family.</text>
</comment>
<dbReference type="InterPro" id="IPR018202">
    <property type="entry name" value="Ser_caboxypep_ser_AS"/>
</dbReference>
<dbReference type="GO" id="GO:0004185">
    <property type="term" value="F:serine-type carboxypeptidase activity"/>
    <property type="evidence" value="ECO:0007669"/>
    <property type="project" value="UniProtKB-UniRule"/>
</dbReference>
<protein>
    <recommendedName>
        <fullName evidence="6">Carboxypeptidase</fullName>
        <ecNumber evidence="6">3.4.16.-</ecNumber>
    </recommendedName>
</protein>
<keyword evidence="8" id="KW-1185">Reference proteome</keyword>
<dbReference type="InterPro" id="IPR029058">
    <property type="entry name" value="AB_hydrolase_fold"/>
</dbReference>
<dbReference type="Gene3D" id="3.40.50.1820">
    <property type="entry name" value="alpha/beta hydrolase"/>
    <property type="match status" value="1"/>
</dbReference>
<dbReference type="GO" id="GO:0006508">
    <property type="term" value="P:proteolysis"/>
    <property type="evidence" value="ECO:0007669"/>
    <property type="project" value="UniProtKB-KW"/>
</dbReference>
<name>A0AAV9K082_9PEZI</name>
<keyword evidence="4 6" id="KW-0378">Hydrolase</keyword>
<evidence type="ECO:0000256" key="3">
    <source>
        <dbReference type="ARBA" id="ARBA00022670"/>
    </source>
</evidence>
<accession>A0AAV9K082</accession>
<dbReference type="PANTHER" id="PTHR11802">
    <property type="entry name" value="SERINE PROTEASE FAMILY S10 SERINE CARBOXYPEPTIDASE"/>
    <property type="match status" value="1"/>
</dbReference>
<evidence type="ECO:0000256" key="1">
    <source>
        <dbReference type="ARBA" id="ARBA00009431"/>
    </source>
</evidence>
<dbReference type="PANTHER" id="PTHR11802:SF479">
    <property type="entry name" value="CARBOXYPEPTIDASE"/>
    <property type="match status" value="1"/>
</dbReference>
<evidence type="ECO:0000256" key="4">
    <source>
        <dbReference type="ARBA" id="ARBA00022801"/>
    </source>
</evidence>
<evidence type="ECO:0000313" key="7">
    <source>
        <dbReference type="EMBL" id="KAK4550293.1"/>
    </source>
</evidence>
<keyword evidence="2 6" id="KW-0121">Carboxypeptidase</keyword>
<dbReference type="EMBL" id="JAVFHQ010000002">
    <property type="protein sequence ID" value="KAK4550293.1"/>
    <property type="molecule type" value="Genomic_DNA"/>
</dbReference>
<gene>
    <name evidence="7" type="ORF">LTR36_003260</name>
</gene>
<dbReference type="EC" id="3.4.16.-" evidence="6"/>
<reference evidence="7 8" key="1">
    <citation type="submission" date="2021-11" db="EMBL/GenBank/DDBJ databases">
        <title>Black yeast isolated from Biological Soil Crust.</title>
        <authorList>
            <person name="Kurbessoian T."/>
        </authorList>
    </citation>
    <scope>NUCLEOTIDE SEQUENCE [LARGE SCALE GENOMIC DNA]</scope>
    <source>
        <strain evidence="7 8">CCFEE 5522</strain>
    </source>
</reference>
<evidence type="ECO:0000256" key="6">
    <source>
        <dbReference type="RuleBase" id="RU361156"/>
    </source>
</evidence>
<dbReference type="Pfam" id="PF00450">
    <property type="entry name" value="Peptidase_S10"/>
    <property type="match status" value="2"/>
</dbReference>
<keyword evidence="5" id="KW-0325">Glycoprotein</keyword>
<dbReference type="Proteomes" id="UP001324427">
    <property type="component" value="Unassembled WGS sequence"/>
</dbReference>
<evidence type="ECO:0000256" key="5">
    <source>
        <dbReference type="ARBA" id="ARBA00023180"/>
    </source>
</evidence>
<dbReference type="SUPFAM" id="SSF53474">
    <property type="entry name" value="alpha/beta-Hydrolases"/>
    <property type="match status" value="1"/>
</dbReference>
<evidence type="ECO:0000313" key="8">
    <source>
        <dbReference type="Proteomes" id="UP001324427"/>
    </source>
</evidence>
<dbReference type="AlphaFoldDB" id="A0AAV9K082"/>
<organism evidence="7 8">
    <name type="scientific">Oleoguttula mirabilis</name>
    <dbReference type="NCBI Taxonomy" id="1507867"/>
    <lineage>
        <taxon>Eukaryota</taxon>
        <taxon>Fungi</taxon>
        <taxon>Dikarya</taxon>
        <taxon>Ascomycota</taxon>
        <taxon>Pezizomycotina</taxon>
        <taxon>Dothideomycetes</taxon>
        <taxon>Dothideomycetidae</taxon>
        <taxon>Mycosphaerellales</taxon>
        <taxon>Teratosphaeriaceae</taxon>
        <taxon>Oleoguttula</taxon>
    </lineage>
</organism>
<proteinExistence type="inferred from homology"/>
<dbReference type="PROSITE" id="PS00131">
    <property type="entry name" value="CARBOXYPEPT_SER_SER"/>
    <property type="match status" value="1"/>
</dbReference>
<dbReference type="InterPro" id="IPR001563">
    <property type="entry name" value="Peptidase_S10"/>
</dbReference>
<keyword evidence="3 6" id="KW-0645">Protease</keyword>
<evidence type="ECO:0000256" key="2">
    <source>
        <dbReference type="ARBA" id="ARBA00022645"/>
    </source>
</evidence>